<dbReference type="SUPFAM" id="SSF53098">
    <property type="entry name" value="Ribonuclease H-like"/>
    <property type="match status" value="1"/>
</dbReference>
<dbReference type="PANTHER" id="PTHR46889">
    <property type="entry name" value="TRANSPOSASE INSF FOR INSERTION SEQUENCE IS3B-RELATED"/>
    <property type="match status" value="1"/>
</dbReference>
<dbReference type="InterPro" id="IPR050900">
    <property type="entry name" value="Transposase_IS3/IS150/IS904"/>
</dbReference>
<keyword evidence="3" id="KW-1185">Reference proteome</keyword>
<sequence>MGRNKLNSLFRFNGMLIKKTKRFHITTDSKHGFYKSPNRIKELEITHAEQVFVADITYIKTDSGHTYLALVTDLYSKKIMGWSYSDKMPAEIVIHALKMAKRNAIHHEKEIIHHSDRGIQYCCSAFSEYAEKKRIHFKHYPTI</sequence>
<evidence type="ECO:0000313" key="2">
    <source>
        <dbReference type="EMBL" id="MDT0651822.1"/>
    </source>
</evidence>
<dbReference type="Gene3D" id="3.30.420.10">
    <property type="entry name" value="Ribonuclease H-like superfamily/Ribonuclease H"/>
    <property type="match status" value="1"/>
</dbReference>
<accession>A0ABU3D067</accession>
<evidence type="ECO:0000313" key="3">
    <source>
        <dbReference type="Proteomes" id="UP001248819"/>
    </source>
</evidence>
<dbReference type="PROSITE" id="PS50994">
    <property type="entry name" value="INTEGRASE"/>
    <property type="match status" value="1"/>
</dbReference>
<name>A0ABU3D067_9FLAO</name>
<reference evidence="2 3" key="1">
    <citation type="submission" date="2023-09" db="EMBL/GenBank/DDBJ databases">
        <authorList>
            <person name="Rey-Velasco X."/>
        </authorList>
    </citation>
    <scope>NUCLEOTIDE SEQUENCE [LARGE SCALE GENOMIC DNA]</scope>
    <source>
        <strain evidence="2 3">F297</strain>
    </source>
</reference>
<feature type="domain" description="Integrase catalytic" evidence="1">
    <location>
        <begin position="33"/>
        <end position="143"/>
    </location>
</feature>
<gene>
    <name evidence="2" type="ORF">RM529_16885</name>
</gene>
<protein>
    <submittedName>
        <fullName evidence="2">DDE-type integrase/transposase/recombinase</fullName>
    </submittedName>
</protein>
<dbReference type="InterPro" id="IPR001584">
    <property type="entry name" value="Integrase_cat-core"/>
</dbReference>
<evidence type="ECO:0000259" key="1">
    <source>
        <dbReference type="PROSITE" id="PS50994"/>
    </source>
</evidence>
<proteinExistence type="predicted"/>
<comment type="caution">
    <text evidence="2">The sequence shown here is derived from an EMBL/GenBank/DDBJ whole genome shotgun (WGS) entry which is preliminary data.</text>
</comment>
<dbReference type="EMBL" id="JAVRHP010000197">
    <property type="protein sequence ID" value="MDT0651822.1"/>
    <property type="molecule type" value="Genomic_DNA"/>
</dbReference>
<dbReference type="Pfam" id="PF00665">
    <property type="entry name" value="rve"/>
    <property type="match status" value="1"/>
</dbReference>
<dbReference type="InterPro" id="IPR036397">
    <property type="entry name" value="RNaseH_sf"/>
</dbReference>
<dbReference type="Proteomes" id="UP001248819">
    <property type="component" value="Unassembled WGS sequence"/>
</dbReference>
<organism evidence="2 3">
    <name type="scientific">Autumnicola edwardsiae</name>
    <dbReference type="NCBI Taxonomy" id="3075594"/>
    <lineage>
        <taxon>Bacteria</taxon>
        <taxon>Pseudomonadati</taxon>
        <taxon>Bacteroidota</taxon>
        <taxon>Flavobacteriia</taxon>
        <taxon>Flavobacteriales</taxon>
        <taxon>Flavobacteriaceae</taxon>
        <taxon>Autumnicola</taxon>
    </lineage>
</organism>
<dbReference type="InterPro" id="IPR012337">
    <property type="entry name" value="RNaseH-like_sf"/>
</dbReference>
<dbReference type="RefSeq" id="WP_311485924.1">
    <property type="nucleotide sequence ID" value="NZ_JAVRHP010000197.1"/>
</dbReference>
<dbReference type="PANTHER" id="PTHR46889:SF5">
    <property type="entry name" value="INTEGRASE PROTEIN"/>
    <property type="match status" value="1"/>
</dbReference>